<evidence type="ECO:0000313" key="2">
    <source>
        <dbReference type="Proteomes" id="UP000479710"/>
    </source>
</evidence>
<organism evidence="1 2">
    <name type="scientific">Oryza meyeriana var. granulata</name>
    <dbReference type="NCBI Taxonomy" id="110450"/>
    <lineage>
        <taxon>Eukaryota</taxon>
        <taxon>Viridiplantae</taxon>
        <taxon>Streptophyta</taxon>
        <taxon>Embryophyta</taxon>
        <taxon>Tracheophyta</taxon>
        <taxon>Spermatophyta</taxon>
        <taxon>Magnoliopsida</taxon>
        <taxon>Liliopsida</taxon>
        <taxon>Poales</taxon>
        <taxon>Poaceae</taxon>
        <taxon>BOP clade</taxon>
        <taxon>Oryzoideae</taxon>
        <taxon>Oryzeae</taxon>
        <taxon>Oryzinae</taxon>
        <taxon>Oryza</taxon>
        <taxon>Oryza meyeriana</taxon>
    </lineage>
</organism>
<sequence length="113" mass="12595">MDKSLYPRVDVEAIGEGFVDGTTPEHALALINEDLVEELRETTLTGLVELDERRSTLACLEEGRQKLEVLVHAAKAVYDRDVAEVEPEHPALEAKRIEAITVREEATKATKEL</sequence>
<proteinExistence type="predicted"/>
<accession>A0A6G1EV52</accession>
<name>A0A6G1EV52_9ORYZ</name>
<dbReference type="EMBL" id="SPHZ02000002">
    <property type="protein sequence ID" value="KAF0928479.1"/>
    <property type="molecule type" value="Genomic_DNA"/>
</dbReference>
<dbReference type="AlphaFoldDB" id="A0A6G1EV52"/>
<keyword evidence="2" id="KW-1185">Reference proteome</keyword>
<evidence type="ECO:0000313" key="1">
    <source>
        <dbReference type="EMBL" id="KAF0928479.1"/>
    </source>
</evidence>
<gene>
    <name evidence="1" type="ORF">E2562_004121</name>
</gene>
<dbReference type="Proteomes" id="UP000479710">
    <property type="component" value="Unassembled WGS sequence"/>
</dbReference>
<protein>
    <submittedName>
        <fullName evidence="1">Uncharacterized protein</fullName>
    </submittedName>
</protein>
<reference evidence="1 2" key="1">
    <citation type="submission" date="2019-11" db="EMBL/GenBank/DDBJ databases">
        <title>Whole genome sequence of Oryza granulata.</title>
        <authorList>
            <person name="Li W."/>
        </authorList>
    </citation>
    <scope>NUCLEOTIDE SEQUENCE [LARGE SCALE GENOMIC DNA]</scope>
    <source>
        <strain evidence="2">cv. Menghai</strain>
        <tissue evidence="1">Leaf</tissue>
    </source>
</reference>
<comment type="caution">
    <text evidence="1">The sequence shown here is derived from an EMBL/GenBank/DDBJ whole genome shotgun (WGS) entry which is preliminary data.</text>
</comment>